<protein>
    <recommendedName>
        <fullName evidence="5">adenine phosphoribosyltransferase</fullName>
        <ecNumber evidence="5">2.4.2.7</ecNumber>
    </recommendedName>
</protein>
<dbReference type="InterPro" id="IPR029057">
    <property type="entry name" value="PRTase-like"/>
</dbReference>
<evidence type="ECO:0000256" key="3">
    <source>
        <dbReference type="ARBA" id="ARBA00004659"/>
    </source>
</evidence>
<dbReference type="SUPFAM" id="SSF53271">
    <property type="entry name" value="PRTase-like"/>
    <property type="match status" value="1"/>
</dbReference>
<proteinExistence type="inferred from homology"/>
<evidence type="ECO:0000256" key="2">
    <source>
        <dbReference type="ARBA" id="ARBA00004496"/>
    </source>
</evidence>
<evidence type="ECO:0000256" key="5">
    <source>
        <dbReference type="ARBA" id="ARBA00011893"/>
    </source>
</evidence>
<comment type="subcellular location">
    <subcellularLocation>
        <location evidence="2">Cytoplasm</location>
    </subcellularLocation>
</comment>
<evidence type="ECO:0000313" key="11">
    <source>
        <dbReference type="EMBL" id="MBB1485396.1"/>
    </source>
</evidence>
<name>A0A839IM47_9GAMM</name>
<dbReference type="GO" id="GO:0002055">
    <property type="term" value="F:adenine binding"/>
    <property type="evidence" value="ECO:0007669"/>
    <property type="project" value="TreeGrafter"/>
</dbReference>
<keyword evidence="7 11" id="KW-0328">Glycosyltransferase</keyword>
<comment type="similarity">
    <text evidence="4">Belongs to the purine/pyrimidine phosphoribosyltransferase family.</text>
</comment>
<sequence>MIIDELYLKNLVHCISDFPAKGHKFRDLSPLIADPKALQIACDLLVYRYSQTDISCIVTVSDSGLLTGSIIAYRLQKPLVRVRPSSVIPDTAFSATFTNVSGEQTVAIARNALNEQDRVLLFDDAIASGESMLAAAALVRQCNASIHEACTLVDLPDAGGREKLTELDVPFYALLTFED</sequence>
<dbReference type="RefSeq" id="WP_182807179.1">
    <property type="nucleotide sequence ID" value="NZ_JACJFM010000002.1"/>
</dbReference>
<accession>A0A839IM47</accession>
<evidence type="ECO:0000256" key="4">
    <source>
        <dbReference type="ARBA" id="ARBA00008391"/>
    </source>
</evidence>
<dbReference type="EC" id="2.4.2.7" evidence="5"/>
<comment type="pathway">
    <text evidence="3">Purine metabolism; AMP biosynthesis via salvage pathway; AMP from adenine: step 1/1.</text>
</comment>
<keyword evidence="12" id="KW-1185">Reference proteome</keyword>
<keyword evidence="6" id="KW-0963">Cytoplasm</keyword>
<comment type="caution">
    <text evidence="11">The sequence shown here is derived from an EMBL/GenBank/DDBJ whole genome shotgun (WGS) entry which is preliminary data.</text>
</comment>
<dbReference type="GO" id="GO:0044209">
    <property type="term" value="P:AMP salvage"/>
    <property type="evidence" value="ECO:0007669"/>
    <property type="project" value="TreeGrafter"/>
</dbReference>
<dbReference type="InterPro" id="IPR050054">
    <property type="entry name" value="UPRTase/APRTase"/>
</dbReference>
<dbReference type="Pfam" id="PF00156">
    <property type="entry name" value="Pribosyltran"/>
    <property type="match status" value="1"/>
</dbReference>
<feature type="domain" description="Phosphoribosyltransferase" evidence="10">
    <location>
        <begin position="39"/>
        <end position="157"/>
    </location>
</feature>
<keyword evidence="9" id="KW-0660">Purine salvage</keyword>
<evidence type="ECO:0000256" key="7">
    <source>
        <dbReference type="ARBA" id="ARBA00022676"/>
    </source>
</evidence>
<evidence type="ECO:0000313" key="12">
    <source>
        <dbReference type="Proteomes" id="UP000565262"/>
    </source>
</evidence>
<evidence type="ECO:0000256" key="8">
    <source>
        <dbReference type="ARBA" id="ARBA00022679"/>
    </source>
</evidence>
<dbReference type="GO" id="GO:0005737">
    <property type="term" value="C:cytoplasm"/>
    <property type="evidence" value="ECO:0007669"/>
    <property type="project" value="UniProtKB-SubCell"/>
</dbReference>
<comment type="catalytic activity">
    <reaction evidence="1">
        <text>AMP + diphosphate = 5-phospho-alpha-D-ribose 1-diphosphate + adenine</text>
        <dbReference type="Rhea" id="RHEA:16609"/>
        <dbReference type="ChEBI" id="CHEBI:16708"/>
        <dbReference type="ChEBI" id="CHEBI:33019"/>
        <dbReference type="ChEBI" id="CHEBI:58017"/>
        <dbReference type="ChEBI" id="CHEBI:456215"/>
        <dbReference type="EC" id="2.4.2.7"/>
    </reaction>
</comment>
<gene>
    <name evidence="11" type="ORF">H4O21_02080</name>
</gene>
<dbReference type="AlphaFoldDB" id="A0A839IM47"/>
<dbReference type="InterPro" id="IPR000836">
    <property type="entry name" value="PRTase_dom"/>
</dbReference>
<dbReference type="GO" id="GO:0016208">
    <property type="term" value="F:AMP binding"/>
    <property type="evidence" value="ECO:0007669"/>
    <property type="project" value="TreeGrafter"/>
</dbReference>
<evidence type="ECO:0000259" key="10">
    <source>
        <dbReference type="Pfam" id="PF00156"/>
    </source>
</evidence>
<organism evidence="11 12">
    <name type="scientific">Oceanospirillum sediminis</name>
    <dbReference type="NCBI Taxonomy" id="2760088"/>
    <lineage>
        <taxon>Bacteria</taxon>
        <taxon>Pseudomonadati</taxon>
        <taxon>Pseudomonadota</taxon>
        <taxon>Gammaproteobacteria</taxon>
        <taxon>Oceanospirillales</taxon>
        <taxon>Oceanospirillaceae</taxon>
        <taxon>Oceanospirillum</taxon>
    </lineage>
</organism>
<reference evidence="11 12" key="1">
    <citation type="submission" date="2020-08" db="EMBL/GenBank/DDBJ databases">
        <title>Oceanospirillum sp. nov. isolated from marine sediment.</title>
        <authorList>
            <person name="Ji X."/>
        </authorList>
    </citation>
    <scope>NUCLEOTIDE SEQUENCE [LARGE SCALE GENOMIC DNA]</scope>
    <source>
        <strain evidence="11 12">D5</strain>
    </source>
</reference>
<evidence type="ECO:0000256" key="9">
    <source>
        <dbReference type="ARBA" id="ARBA00022726"/>
    </source>
</evidence>
<dbReference type="GO" id="GO:0003999">
    <property type="term" value="F:adenine phosphoribosyltransferase activity"/>
    <property type="evidence" value="ECO:0007669"/>
    <property type="project" value="UniProtKB-EC"/>
</dbReference>
<dbReference type="EMBL" id="JACJFM010000002">
    <property type="protein sequence ID" value="MBB1485396.1"/>
    <property type="molecule type" value="Genomic_DNA"/>
</dbReference>
<dbReference type="GO" id="GO:0006166">
    <property type="term" value="P:purine ribonucleoside salvage"/>
    <property type="evidence" value="ECO:0007669"/>
    <property type="project" value="UniProtKB-KW"/>
</dbReference>
<dbReference type="Gene3D" id="3.40.50.2020">
    <property type="match status" value="1"/>
</dbReference>
<dbReference type="GO" id="GO:0006168">
    <property type="term" value="P:adenine salvage"/>
    <property type="evidence" value="ECO:0007669"/>
    <property type="project" value="TreeGrafter"/>
</dbReference>
<evidence type="ECO:0000256" key="6">
    <source>
        <dbReference type="ARBA" id="ARBA00022490"/>
    </source>
</evidence>
<dbReference type="PANTHER" id="PTHR32315">
    <property type="entry name" value="ADENINE PHOSPHORIBOSYLTRANSFERASE"/>
    <property type="match status" value="1"/>
</dbReference>
<dbReference type="PANTHER" id="PTHR32315:SF3">
    <property type="entry name" value="ADENINE PHOSPHORIBOSYLTRANSFERASE"/>
    <property type="match status" value="1"/>
</dbReference>
<evidence type="ECO:0000256" key="1">
    <source>
        <dbReference type="ARBA" id="ARBA00000868"/>
    </source>
</evidence>
<keyword evidence="8 11" id="KW-0808">Transferase</keyword>
<dbReference type="Proteomes" id="UP000565262">
    <property type="component" value="Unassembled WGS sequence"/>
</dbReference>
<dbReference type="CDD" id="cd06223">
    <property type="entry name" value="PRTases_typeI"/>
    <property type="match status" value="1"/>
</dbReference>